<evidence type="ECO:0000256" key="4">
    <source>
        <dbReference type="ARBA" id="ARBA00022801"/>
    </source>
</evidence>
<evidence type="ECO:0000256" key="1">
    <source>
        <dbReference type="ARBA" id="ARBA00011073"/>
    </source>
</evidence>
<organism evidence="9 10">
    <name type="scientific">Hungatella hathewayi</name>
    <dbReference type="NCBI Taxonomy" id="154046"/>
    <lineage>
        <taxon>Bacteria</taxon>
        <taxon>Bacillati</taxon>
        <taxon>Bacillota</taxon>
        <taxon>Clostridia</taxon>
        <taxon>Lachnospirales</taxon>
        <taxon>Lachnospiraceae</taxon>
        <taxon>Hungatella</taxon>
    </lineage>
</organism>
<keyword evidence="4 7" id="KW-0378">Hydrolase</keyword>
<keyword evidence="2 7" id="KW-0645">Protease</keyword>
<comment type="caution">
    <text evidence="9">The sequence shown here is derived from an EMBL/GenBank/DDBJ whole genome shotgun (WGS) entry which is preliminary data.</text>
</comment>
<dbReference type="PROSITE" id="PS51272">
    <property type="entry name" value="SLH"/>
    <property type="match status" value="3"/>
</dbReference>
<gene>
    <name evidence="9" type="ORF">DWX41_17620</name>
</gene>
<dbReference type="SUPFAM" id="SSF52743">
    <property type="entry name" value="Subtilisin-like"/>
    <property type="match status" value="1"/>
</dbReference>
<evidence type="ECO:0000313" key="10">
    <source>
        <dbReference type="Proteomes" id="UP000261111"/>
    </source>
</evidence>
<comment type="similarity">
    <text evidence="1 7">Belongs to the peptidase S8 family.</text>
</comment>
<evidence type="ECO:0000259" key="8">
    <source>
        <dbReference type="PROSITE" id="PS51272"/>
    </source>
</evidence>
<dbReference type="AlphaFoldDB" id="A0A3E2WKZ8"/>
<evidence type="ECO:0000256" key="5">
    <source>
        <dbReference type="ARBA" id="ARBA00022825"/>
    </source>
</evidence>
<dbReference type="GO" id="GO:0004252">
    <property type="term" value="F:serine-type endopeptidase activity"/>
    <property type="evidence" value="ECO:0007669"/>
    <property type="project" value="UniProtKB-UniRule"/>
</dbReference>
<evidence type="ECO:0000256" key="2">
    <source>
        <dbReference type="ARBA" id="ARBA00022670"/>
    </source>
</evidence>
<dbReference type="PANTHER" id="PTHR43806:SF11">
    <property type="entry name" value="CEREVISIN-RELATED"/>
    <property type="match status" value="1"/>
</dbReference>
<dbReference type="Pfam" id="PF00395">
    <property type="entry name" value="SLH"/>
    <property type="match status" value="3"/>
</dbReference>
<dbReference type="Pfam" id="PF00082">
    <property type="entry name" value="Peptidase_S8"/>
    <property type="match status" value="1"/>
</dbReference>
<dbReference type="InterPro" id="IPR000209">
    <property type="entry name" value="Peptidase_S8/S53_dom"/>
</dbReference>
<keyword evidence="3" id="KW-0677">Repeat</keyword>
<feature type="active site" description="Charge relay system" evidence="6 7">
    <location>
        <position position="210"/>
    </location>
</feature>
<dbReference type="PROSITE" id="PS00138">
    <property type="entry name" value="SUBTILASE_SER"/>
    <property type="match status" value="1"/>
</dbReference>
<dbReference type="PROSITE" id="PS00137">
    <property type="entry name" value="SUBTILASE_HIS"/>
    <property type="match status" value="1"/>
</dbReference>
<sequence length="631" mass="67651">MSKCRKAIRDLSLVFMTTILILSSVITVYGTDTEGSRTGSASYVPGEVLVLYREDVSEDQAEVMAEEQGDEGIELISETAEGNIGVVSVAEDSSVEEAMEVYAADDRVVAVSPNYELELFNDTPVNDSYFGRQAYLQQIRVPQAWEIVNQKEHSKVKVAVLDTGADIVHPDLKSVLDLDNSREILNSNGSMGPLQGDGYQNGVYSSGGGHGTHVSGIIAAQANNGEGIAGVGSALDNSVVDLMVVDVFSQDQKTSVSYVLKGLEYARNAGAKVINLSLGMRKSEIGLYDDLLSRMCRSLADEGIIIICAAGNYGTGDNGSINVIPSDYDSTISVIAVDNNMQKASSSCYGSLKDISAPGVKIWSTLKGGSYGNMNGTSMAAPEVAGVAAMMCSLNPELSVEEVRTILQVTATDIGTPGYDIYTGAGIVNAQKAVERAASFYGGEEEVTLPYNDIKKNDWFYDAAVYMYKNKIMTGLEPTVFGASEKVSRAQFATILYRASGENKTPFAARFPDVKDGQFYSESVTWAADRGIITGYENGTFGPGDFITREQMAVLLYRYVQYLGADTSNKNSLSHFPDAYSVSPFAEEAMQWANAEGIMTGNGDGTLAPTASADRAACATMMMRFIKQIGI</sequence>
<dbReference type="PROSITE" id="PS51892">
    <property type="entry name" value="SUBTILASE"/>
    <property type="match status" value="1"/>
</dbReference>
<dbReference type="InterPro" id="IPR015500">
    <property type="entry name" value="Peptidase_S8_subtilisin-rel"/>
</dbReference>
<dbReference type="GO" id="GO:0006508">
    <property type="term" value="P:proteolysis"/>
    <property type="evidence" value="ECO:0007669"/>
    <property type="project" value="UniProtKB-KW"/>
</dbReference>
<feature type="domain" description="SLH" evidence="8">
    <location>
        <begin position="573"/>
        <end position="631"/>
    </location>
</feature>
<dbReference type="InterPro" id="IPR036852">
    <property type="entry name" value="Peptidase_S8/S53_dom_sf"/>
</dbReference>
<feature type="active site" description="Charge relay system" evidence="6 7">
    <location>
        <position position="378"/>
    </location>
</feature>
<dbReference type="RefSeq" id="WP_081733179.1">
    <property type="nucleotide sequence ID" value="NZ_QVIA01000023.1"/>
</dbReference>
<evidence type="ECO:0000256" key="7">
    <source>
        <dbReference type="PROSITE-ProRule" id="PRU01240"/>
    </source>
</evidence>
<dbReference type="Proteomes" id="UP000261111">
    <property type="component" value="Unassembled WGS sequence"/>
</dbReference>
<feature type="active site" description="Charge relay system" evidence="6 7">
    <location>
        <position position="162"/>
    </location>
</feature>
<evidence type="ECO:0000313" key="9">
    <source>
        <dbReference type="EMBL" id="RGC27712.1"/>
    </source>
</evidence>
<dbReference type="EMBL" id="QVIA01000023">
    <property type="protein sequence ID" value="RGC27712.1"/>
    <property type="molecule type" value="Genomic_DNA"/>
</dbReference>
<proteinExistence type="inferred from homology"/>
<dbReference type="PRINTS" id="PR00723">
    <property type="entry name" value="SUBTILISIN"/>
</dbReference>
<dbReference type="InterPro" id="IPR023828">
    <property type="entry name" value="Peptidase_S8_Ser-AS"/>
</dbReference>
<dbReference type="PANTHER" id="PTHR43806">
    <property type="entry name" value="PEPTIDASE S8"/>
    <property type="match status" value="1"/>
</dbReference>
<reference evidence="9 10" key="1">
    <citation type="submission" date="2018-08" db="EMBL/GenBank/DDBJ databases">
        <title>A genome reference for cultivated species of the human gut microbiota.</title>
        <authorList>
            <person name="Zou Y."/>
            <person name="Xue W."/>
            <person name="Luo G."/>
        </authorList>
    </citation>
    <scope>NUCLEOTIDE SEQUENCE [LARGE SCALE GENOMIC DNA]</scope>
    <source>
        <strain evidence="9 10">AF19-21</strain>
    </source>
</reference>
<dbReference type="InterPro" id="IPR001119">
    <property type="entry name" value="SLH_dom"/>
</dbReference>
<dbReference type="InterPro" id="IPR050131">
    <property type="entry name" value="Peptidase_S8_subtilisin-like"/>
</dbReference>
<keyword evidence="5 7" id="KW-0720">Serine protease</keyword>
<dbReference type="Pfam" id="PF22148">
    <property type="entry name" value="Fervidolysin_NPro-like"/>
    <property type="match status" value="1"/>
</dbReference>
<name>A0A3E2WKZ8_9FIRM</name>
<feature type="domain" description="SLH" evidence="8">
    <location>
        <begin position="507"/>
        <end position="570"/>
    </location>
</feature>
<evidence type="ECO:0000256" key="3">
    <source>
        <dbReference type="ARBA" id="ARBA00022737"/>
    </source>
</evidence>
<dbReference type="InterPro" id="IPR022398">
    <property type="entry name" value="Peptidase_S8_His-AS"/>
</dbReference>
<protein>
    <recommendedName>
        <fullName evidence="8">SLH domain-containing protein</fullName>
    </recommendedName>
</protein>
<dbReference type="InterPro" id="IPR054399">
    <property type="entry name" value="Fervidolysin-like_N_prodom"/>
</dbReference>
<accession>A0A3E2WKZ8</accession>
<dbReference type="GeneID" id="93334471"/>
<feature type="domain" description="SLH" evidence="8">
    <location>
        <begin position="447"/>
        <end position="506"/>
    </location>
</feature>
<dbReference type="Gene3D" id="3.40.50.200">
    <property type="entry name" value="Peptidase S8/S53 domain"/>
    <property type="match status" value="1"/>
</dbReference>
<evidence type="ECO:0000256" key="6">
    <source>
        <dbReference type="PIRSR" id="PIRSR615500-1"/>
    </source>
</evidence>